<dbReference type="PANTHER" id="PTHR12544:SF51">
    <property type="entry name" value="GLUTAMINASE 3-RELATED"/>
    <property type="match status" value="1"/>
</dbReference>
<reference evidence="6 7" key="2">
    <citation type="submission" date="2018-11" db="EMBL/GenBank/DDBJ databases">
        <authorList>
            <consortium name="Pathogen Informatics"/>
        </authorList>
    </citation>
    <scope>NUCLEOTIDE SEQUENCE [LARGE SCALE GENOMIC DNA]</scope>
</reference>
<name>A0A183CV16_9BILA</name>
<dbReference type="Pfam" id="PF00023">
    <property type="entry name" value="Ank"/>
    <property type="match status" value="1"/>
</dbReference>
<dbReference type="Gene3D" id="3.40.710.10">
    <property type="entry name" value="DD-peptidase/beta-lactamase superfamily"/>
    <property type="match status" value="1"/>
</dbReference>
<feature type="repeat" description="ANK" evidence="5">
    <location>
        <begin position="198"/>
        <end position="221"/>
    </location>
</feature>
<accession>A0A183CV16</accession>
<reference evidence="8" key="1">
    <citation type="submission" date="2016-06" db="UniProtKB">
        <authorList>
            <consortium name="WormBaseParasite"/>
        </authorList>
    </citation>
    <scope>IDENTIFICATION</scope>
</reference>
<comment type="similarity">
    <text evidence="1">Belongs to the glutaminase family.</text>
</comment>
<dbReference type="GO" id="GO:0004359">
    <property type="term" value="F:glutaminase activity"/>
    <property type="evidence" value="ECO:0007669"/>
    <property type="project" value="UniProtKB-EC"/>
</dbReference>
<dbReference type="SUPFAM" id="SSF56601">
    <property type="entry name" value="beta-lactamase/transpeptidase-like"/>
    <property type="match status" value="1"/>
</dbReference>
<dbReference type="EMBL" id="UYRT01000248">
    <property type="protein sequence ID" value="VDK27820.1"/>
    <property type="molecule type" value="Genomic_DNA"/>
</dbReference>
<dbReference type="EC" id="3.5.1.2" evidence="2"/>
<proteinExistence type="inferred from homology"/>
<dbReference type="WBParaSite" id="GPUH_0000030601-mRNA-1">
    <property type="protein sequence ID" value="GPUH_0000030601-mRNA-1"/>
    <property type="gene ID" value="GPUH_0000030601"/>
</dbReference>
<evidence type="ECO:0000256" key="4">
    <source>
        <dbReference type="ARBA" id="ARBA00049534"/>
    </source>
</evidence>
<dbReference type="PROSITE" id="PS50088">
    <property type="entry name" value="ANK_REPEAT"/>
    <property type="match status" value="1"/>
</dbReference>
<dbReference type="OrthoDB" id="9995210at2759"/>
<evidence type="ECO:0000313" key="6">
    <source>
        <dbReference type="EMBL" id="VDK27820.1"/>
    </source>
</evidence>
<evidence type="ECO:0000313" key="8">
    <source>
        <dbReference type="WBParaSite" id="GPUH_0000030601-mRNA-1"/>
    </source>
</evidence>
<evidence type="ECO:0000256" key="3">
    <source>
        <dbReference type="ARBA" id="ARBA00022801"/>
    </source>
</evidence>
<comment type="catalytic activity">
    <reaction evidence="4">
        <text>L-glutamine + H2O = L-glutamate + NH4(+)</text>
        <dbReference type="Rhea" id="RHEA:15889"/>
        <dbReference type="ChEBI" id="CHEBI:15377"/>
        <dbReference type="ChEBI" id="CHEBI:28938"/>
        <dbReference type="ChEBI" id="CHEBI:29985"/>
        <dbReference type="ChEBI" id="CHEBI:58359"/>
        <dbReference type="EC" id="3.5.1.2"/>
    </reaction>
</comment>
<evidence type="ECO:0000256" key="5">
    <source>
        <dbReference type="PROSITE-ProRule" id="PRU00023"/>
    </source>
</evidence>
<dbReference type="Pfam" id="PF04960">
    <property type="entry name" value="Glutaminase"/>
    <property type="match status" value="1"/>
</dbReference>
<dbReference type="SUPFAM" id="SSF48403">
    <property type="entry name" value="Ankyrin repeat"/>
    <property type="match status" value="1"/>
</dbReference>
<keyword evidence="5" id="KW-0040">ANK repeat</keyword>
<dbReference type="InterPro" id="IPR015868">
    <property type="entry name" value="Glutaminase"/>
</dbReference>
<dbReference type="InterPro" id="IPR036770">
    <property type="entry name" value="Ankyrin_rpt-contain_sf"/>
</dbReference>
<keyword evidence="7" id="KW-1185">Reference proteome</keyword>
<sequence>MVNAGAIVVASLMKRGSPLADRFDSALQKLKSFAAGGHVGFDNAVYLSERETGDRNYALAYYMREHGCFPSNISLQENLDLYFQLCAIETNVDTLAGMAATLANGGVSPLSEERVVCNRAVRDTLSLMYSCGMYDYSGKFAFQVGLPAKSGVSGCMIMVVPNVMSICLYSPPLDALGNTVRGVACLLLGANIAGRDYDDRTVLHVAAANGNENVLKFLLKRWQESPDPVDRFGRKPIDDAITFGHESCAEILRTALQNYEQQHMNMKNSEAKQP</sequence>
<gene>
    <name evidence="6" type="ORF">GPUH_LOCUS307</name>
</gene>
<evidence type="ECO:0000256" key="2">
    <source>
        <dbReference type="ARBA" id="ARBA00012918"/>
    </source>
</evidence>
<dbReference type="Gene3D" id="1.25.40.20">
    <property type="entry name" value="Ankyrin repeat-containing domain"/>
    <property type="match status" value="1"/>
</dbReference>
<evidence type="ECO:0000256" key="1">
    <source>
        <dbReference type="ARBA" id="ARBA00011076"/>
    </source>
</evidence>
<protein>
    <recommendedName>
        <fullName evidence="2">glutaminase</fullName>
        <ecNumber evidence="2">3.5.1.2</ecNumber>
    </recommendedName>
</protein>
<dbReference type="PANTHER" id="PTHR12544">
    <property type="entry name" value="GLUTAMINASE"/>
    <property type="match status" value="1"/>
</dbReference>
<dbReference type="GO" id="GO:0006537">
    <property type="term" value="P:glutamate biosynthetic process"/>
    <property type="evidence" value="ECO:0007669"/>
    <property type="project" value="TreeGrafter"/>
</dbReference>
<keyword evidence="3" id="KW-0378">Hydrolase</keyword>
<dbReference type="InterPro" id="IPR002110">
    <property type="entry name" value="Ankyrin_rpt"/>
</dbReference>
<dbReference type="PROSITE" id="PS50297">
    <property type="entry name" value="ANK_REP_REGION"/>
    <property type="match status" value="1"/>
</dbReference>
<dbReference type="GO" id="GO:0006543">
    <property type="term" value="P:L-glutamine catabolic process"/>
    <property type="evidence" value="ECO:0007669"/>
    <property type="project" value="TreeGrafter"/>
</dbReference>
<dbReference type="Proteomes" id="UP000271098">
    <property type="component" value="Unassembled WGS sequence"/>
</dbReference>
<dbReference type="AlphaFoldDB" id="A0A183CV16"/>
<dbReference type="InterPro" id="IPR012338">
    <property type="entry name" value="Beta-lactam/transpept-like"/>
</dbReference>
<organism evidence="8">
    <name type="scientific">Gongylonema pulchrum</name>
    <dbReference type="NCBI Taxonomy" id="637853"/>
    <lineage>
        <taxon>Eukaryota</taxon>
        <taxon>Metazoa</taxon>
        <taxon>Ecdysozoa</taxon>
        <taxon>Nematoda</taxon>
        <taxon>Chromadorea</taxon>
        <taxon>Rhabditida</taxon>
        <taxon>Spirurina</taxon>
        <taxon>Spiruromorpha</taxon>
        <taxon>Spiruroidea</taxon>
        <taxon>Gongylonematidae</taxon>
        <taxon>Gongylonema</taxon>
    </lineage>
</organism>
<evidence type="ECO:0000313" key="7">
    <source>
        <dbReference type="Proteomes" id="UP000271098"/>
    </source>
</evidence>